<protein>
    <submittedName>
        <fullName evidence="2">Uncharacterized protein</fullName>
    </submittedName>
</protein>
<evidence type="ECO:0000313" key="2">
    <source>
        <dbReference type="EMBL" id="CAI2359302.1"/>
    </source>
</evidence>
<feature type="compositionally biased region" description="Polar residues" evidence="1">
    <location>
        <begin position="304"/>
        <end position="320"/>
    </location>
</feature>
<dbReference type="AlphaFoldDB" id="A0AAD1U2K4"/>
<accession>A0AAD1U2K4</accession>
<gene>
    <name evidence="2" type="ORF">ECRASSUSDP1_LOCUS590</name>
</gene>
<evidence type="ECO:0000313" key="3">
    <source>
        <dbReference type="Proteomes" id="UP001295684"/>
    </source>
</evidence>
<feature type="region of interest" description="Disordered" evidence="1">
    <location>
        <begin position="304"/>
        <end position="361"/>
    </location>
</feature>
<feature type="compositionally biased region" description="Polar residues" evidence="1">
    <location>
        <begin position="446"/>
        <end position="458"/>
    </location>
</feature>
<evidence type="ECO:0000256" key="1">
    <source>
        <dbReference type="SAM" id="MobiDB-lite"/>
    </source>
</evidence>
<comment type="caution">
    <text evidence="2">The sequence shown here is derived from an EMBL/GenBank/DDBJ whole genome shotgun (WGS) entry which is preliminary data.</text>
</comment>
<keyword evidence="3" id="KW-1185">Reference proteome</keyword>
<dbReference type="EMBL" id="CAMPGE010000555">
    <property type="protein sequence ID" value="CAI2359302.1"/>
    <property type="molecule type" value="Genomic_DNA"/>
</dbReference>
<name>A0AAD1U2K4_EUPCR</name>
<sequence length="502" mass="57557">MKLGIVIRNWWRRYSTLKMLSMKEAGAMTRMRRSMPGANPSQPNPNKLNFIRRRDLGQEQKKSAKSVDAQGRRMVLHRLSNGNIPAYAAGPLKRERYVNPKMESELINFKKQVEKRFKRSAIKDYKFSLGDQVVSKKGISSNQHLLPLIHHDLSKDSDTKMATSVFGSLANSYQKYEGKLTVKLLENIISKDGLKTSRDTVCYNRNDKLIMGSLTVRENNQDLKPQYPDSQSGHITLKNKKRLYTKIQQLYSKSEHLGSSSARESTGNSKLYIKYNSKIPKLKKRKIIKDPSDVETQLSKKLGTAISSGQLPPKNINSSHASKKSQRGLELNNDSKTDFGYYKTSKKPSMEPNPSRSHLGKYKCRMNKATINYKNPNLTSVFKPKSHFTAEEFKKMTLEMKRSRKKSNSSLKYKVSNTSTDGNQKMFQKSCKLLQNYETRNYPQVFTSAQSDGGTTAKKSSRLYHTHRDGSKERKRHFKSYQLAKIKPARKASFRQLSINRN</sequence>
<dbReference type="Proteomes" id="UP001295684">
    <property type="component" value="Unassembled WGS sequence"/>
</dbReference>
<proteinExistence type="predicted"/>
<organism evidence="2 3">
    <name type="scientific">Euplotes crassus</name>
    <dbReference type="NCBI Taxonomy" id="5936"/>
    <lineage>
        <taxon>Eukaryota</taxon>
        <taxon>Sar</taxon>
        <taxon>Alveolata</taxon>
        <taxon>Ciliophora</taxon>
        <taxon>Intramacronucleata</taxon>
        <taxon>Spirotrichea</taxon>
        <taxon>Hypotrichia</taxon>
        <taxon>Euplotida</taxon>
        <taxon>Euplotidae</taxon>
        <taxon>Moneuplotes</taxon>
    </lineage>
</organism>
<feature type="region of interest" description="Disordered" evidence="1">
    <location>
        <begin position="446"/>
        <end position="477"/>
    </location>
</feature>
<reference evidence="2" key="1">
    <citation type="submission" date="2023-07" db="EMBL/GenBank/DDBJ databases">
        <authorList>
            <consortium name="AG Swart"/>
            <person name="Singh M."/>
            <person name="Singh A."/>
            <person name="Seah K."/>
            <person name="Emmerich C."/>
        </authorList>
    </citation>
    <scope>NUCLEOTIDE SEQUENCE</scope>
    <source>
        <strain evidence="2">DP1</strain>
    </source>
</reference>